<proteinExistence type="predicted"/>
<comment type="caution">
    <text evidence="2">The sequence shown here is derived from an EMBL/GenBank/DDBJ whole genome shotgun (WGS) entry which is preliminary data.</text>
</comment>
<sequence>MLASSSDAARSPGAVPLGESRSRSFRIAEAMPSALGPSEWLSELCLLDFPQTARFPSTDRFPSLNQKPCRWEAFQSRERSLFFSRLNRVRQATAFLNHARRQDGRSASISPALWSPRGEERLASDKKPDWAR</sequence>
<name>A0A4Z2EHJ1_9TELE</name>
<accession>A0A4Z2EHJ1</accession>
<organism evidence="2 3">
    <name type="scientific">Liparis tanakae</name>
    <name type="common">Tanaka's snailfish</name>
    <dbReference type="NCBI Taxonomy" id="230148"/>
    <lineage>
        <taxon>Eukaryota</taxon>
        <taxon>Metazoa</taxon>
        <taxon>Chordata</taxon>
        <taxon>Craniata</taxon>
        <taxon>Vertebrata</taxon>
        <taxon>Euteleostomi</taxon>
        <taxon>Actinopterygii</taxon>
        <taxon>Neopterygii</taxon>
        <taxon>Teleostei</taxon>
        <taxon>Neoteleostei</taxon>
        <taxon>Acanthomorphata</taxon>
        <taxon>Eupercaria</taxon>
        <taxon>Perciformes</taxon>
        <taxon>Cottioidei</taxon>
        <taxon>Cottales</taxon>
        <taxon>Liparidae</taxon>
        <taxon>Liparis</taxon>
    </lineage>
</organism>
<dbReference type="Proteomes" id="UP000314294">
    <property type="component" value="Unassembled WGS sequence"/>
</dbReference>
<evidence type="ECO:0000256" key="1">
    <source>
        <dbReference type="SAM" id="MobiDB-lite"/>
    </source>
</evidence>
<dbReference type="EMBL" id="SRLO01007069">
    <property type="protein sequence ID" value="TNN28289.1"/>
    <property type="molecule type" value="Genomic_DNA"/>
</dbReference>
<evidence type="ECO:0000313" key="2">
    <source>
        <dbReference type="EMBL" id="TNN28289.1"/>
    </source>
</evidence>
<feature type="region of interest" description="Disordered" evidence="1">
    <location>
        <begin position="1"/>
        <end position="20"/>
    </location>
</feature>
<protein>
    <submittedName>
        <fullName evidence="2">Uncharacterized protein</fullName>
    </submittedName>
</protein>
<dbReference type="AlphaFoldDB" id="A0A4Z2EHJ1"/>
<reference evidence="2 3" key="1">
    <citation type="submission" date="2019-03" db="EMBL/GenBank/DDBJ databases">
        <title>First draft genome of Liparis tanakae, snailfish: a comprehensive survey of snailfish specific genes.</title>
        <authorList>
            <person name="Kim W."/>
            <person name="Song I."/>
            <person name="Jeong J.-H."/>
            <person name="Kim D."/>
            <person name="Kim S."/>
            <person name="Ryu S."/>
            <person name="Song J.Y."/>
            <person name="Lee S.K."/>
        </authorList>
    </citation>
    <scope>NUCLEOTIDE SEQUENCE [LARGE SCALE GENOMIC DNA]</scope>
    <source>
        <tissue evidence="2">Muscle</tissue>
    </source>
</reference>
<keyword evidence="3" id="KW-1185">Reference proteome</keyword>
<evidence type="ECO:0000313" key="3">
    <source>
        <dbReference type="Proteomes" id="UP000314294"/>
    </source>
</evidence>
<gene>
    <name evidence="2" type="ORF">EYF80_061563</name>
</gene>